<dbReference type="PANTHER" id="PTHR34252:SF1">
    <property type="entry name" value="CENTRIOLAR SATELLITE-ASSOCIATED TUBULIN POLYGLUTAMYLASE COMPLEX REGULATOR 1"/>
    <property type="match status" value="1"/>
</dbReference>
<comment type="function">
    <text evidence="8">Regulator of the tubulin polyglutamylase complex (TPGC) that controls cytoskeletal organization, nuclear shape, and cilium disassembly by balancing microtubule and actin assembly. Regulates the assembly and stability of the TPGC and thereby modulates polyglutamylation of the microtubule, which antagonizes MAP4 binding.</text>
</comment>
<dbReference type="AlphaFoldDB" id="A0A4Y2A1K3"/>
<evidence type="ECO:0000313" key="13">
    <source>
        <dbReference type="EMBL" id="GBL75044.1"/>
    </source>
</evidence>
<evidence type="ECO:0000256" key="2">
    <source>
        <dbReference type="ARBA" id="ARBA00022490"/>
    </source>
</evidence>
<sequence length="325" mass="36636">MDDTRVAAECTENANYLEKHNLLIYLDDAVAQMMSLRIENQANKIKPTKFLKEYFCSVHQGTHVLFREYSFISATLYNRLCVMKAVMQIYKPLLYRDDRLNAKEYHSLLQLVWPNFPFDVVQASFKSFETPEQKEEVGASFTEFVRALKSSFCVGAFDYEASIINHQLEVKIGEFVRISKQGEKTTSSISEADFMHSLEESGSDQASLWSVTSNLVQSTEFKRILGLKESNSFSSDEPVEGTGGKLSRSSSGSKDASKSEQNVSTFSRTSSASLRGRLSGKQLSNSLTLLQTEKLDAENNLSTRRHRSKSAVAIQRNLHGKLEMN</sequence>
<dbReference type="GO" id="GO:0034451">
    <property type="term" value="C:centriolar satellite"/>
    <property type="evidence" value="ECO:0007669"/>
    <property type="project" value="UniProtKB-SubCell"/>
</dbReference>
<evidence type="ECO:0000256" key="9">
    <source>
        <dbReference type="SAM" id="MobiDB-lite"/>
    </source>
</evidence>
<keyword evidence="4" id="KW-0493">Microtubule</keyword>
<proteinExistence type="inferred from homology"/>
<dbReference type="EMBL" id="BGPR01079550">
    <property type="protein sequence ID" value="GBL75019.1"/>
    <property type="molecule type" value="Genomic_DNA"/>
</dbReference>
<evidence type="ECO:0000256" key="3">
    <source>
        <dbReference type="ARBA" id="ARBA00022553"/>
    </source>
</evidence>
<gene>
    <name evidence="11" type="primary">CK049_3</name>
    <name evidence="12" type="synonym">CK049_1</name>
    <name evidence="10" type="synonym">CK049_2</name>
    <name evidence="13" type="synonym">CK049_4</name>
    <name evidence="10" type="ORF">AVEN_114851_1</name>
    <name evidence="11" type="ORF">AVEN_121964_1</name>
    <name evidence="13" type="ORF">AVEN_17251_1</name>
    <name evidence="12" type="ORF">AVEN_5397_1</name>
</gene>
<dbReference type="EMBL" id="BGPR01079262">
    <property type="protein sequence ID" value="GBL73701.1"/>
    <property type="molecule type" value="Genomic_DNA"/>
</dbReference>
<keyword evidence="2" id="KW-0963">Cytoplasm</keyword>
<dbReference type="EMBL" id="BGPR01079261">
    <property type="protein sequence ID" value="GBL73696.1"/>
    <property type="molecule type" value="Genomic_DNA"/>
</dbReference>
<evidence type="ECO:0000313" key="14">
    <source>
        <dbReference type="Proteomes" id="UP000499080"/>
    </source>
</evidence>
<comment type="caution">
    <text evidence="11">The sequence shown here is derived from an EMBL/GenBank/DDBJ whole genome shotgun (WGS) entry which is preliminary data.</text>
</comment>
<keyword evidence="3" id="KW-0597">Phosphoprotein</keyword>
<accession>A0A4Y2A1K3</accession>
<name>A0A4Y2A1K3_ARAVE</name>
<feature type="region of interest" description="Disordered" evidence="9">
    <location>
        <begin position="232"/>
        <end position="271"/>
    </location>
</feature>
<keyword evidence="5" id="KW-0206">Cytoskeleton</keyword>
<evidence type="ECO:0000256" key="8">
    <source>
        <dbReference type="ARBA" id="ARBA00045673"/>
    </source>
</evidence>
<evidence type="ECO:0000256" key="6">
    <source>
        <dbReference type="ARBA" id="ARBA00033750"/>
    </source>
</evidence>
<comment type="similarity">
    <text evidence="6">Belongs to the CSTPP1 family.</text>
</comment>
<evidence type="ECO:0000256" key="1">
    <source>
        <dbReference type="ARBA" id="ARBA00004607"/>
    </source>
</evidence>
<evidence type="ECO:0000256" key="7">
    <source>
        <dbReference type="ARBA" id="ARBA00033769"/>
    </source>
</evidence>
<protein>
    <recommendedName>
        <fullName evidence="7">Centriolar satellite-associated tubulin polyglutamylase complex regulator 1</fullName>
    </recommendedName>
</protein>
<dbReference type="OrthoDB" id="197906at2759"/>
<dbReference type="GO" id="GO:0005874">
    <property type="term" value="C:microtubule"/>
    <property type="evidence" value="ECO:0007669"/>
    <property type="project" value="UniProtKB-KW"/>
</dbReference>
<keyword evidence="14" id="KW-1185">Reference proteome</keyword>
<comment type="subcellular location">
    <subcellularLocation>
        <location evidence="1">Cytoplasm</location>
        <location evidence="1">Cytoskeleton</location>
        <location evidence="1">Microtubule organizing center</location>
        <location evidence="1">Centrosome</location>
        <location evidence="1">Centriolar satellite</location>
    </subcellularLocation>
</comment>
<evidence type="ECO:0000313" key="11">
    <source>
        <dbReference type="EMBL" id="GBL73701.1"/>
    </source>
</evidence>
<dbReference type="Proteomes" id="UP000499080">
    <property type="component" value="Unassembled WGS sequence"/>
</dbReference>
<evidence type="ECO:0000313" key="12">
    <source>
        <dbReference type="EMBL" id="GBL75019.1"/>
    </source>
</evidence>
<dbReference type="CDD" id="cd22959">
    <property type="entry name" value="DD_C11orf49"/>
    <property type="match status" value="1"/>
</dbReference>
<dbReference type="PANTHER" id="PTHR34252">
    <property type="entry name" value="UPF0705 PROTEIN C11ORF49"/>
    <property type="match status" value="1"/>
</dbReference>
<dbReference type="InterPro" id="IPR038968">
    <property type="entry name" value="CSTPP1"/>
</dbReference>
<dbReference type="EMBL" id="BGPR01079555">
    <property type="protein sequence ID" value="GBL75044.1"/>
    <property type="molecule type" value="Genomic_DNA"/>
</dbReference>
<organism evidence="11 14">
    <name type="scientific">Araneus ventricosus</name>
    <name type="common">Orbweaver spider</name>
    <name type="synonym">Epeira ventricosa</name>
    <dbReference type="NCBI Taxonomy" id="182803"/>
    <lineage>
        <taxon>Eukaryota</taxon>
        <taxon>Metazoa</taxon>
        <taxon>Ecdysozoa</taxon>
        <taxon>Arthropoda</taxon>
        <taxon>Chelicerata</taxon>
        <taxon>Arachnida</taxon>
        <taxon>Araneae</taxon>
        <taxon>Araneomorphae</taxon>
        <taxon>Entelegynae</taxon>
        <taxon>Araneoidea</taxon>
        <taxon>Araneidae</taxon>
        <taxon>Araneus</taxon>
    </lineage>
</organism>
<evidence type="ECO:0000256" key="5">
    <source>
        <dbReference type="ARBA" id="ARBA00023212"/>
    </source>
</evidence>
<evidence type="ECO:0000256" key="4">
    <source>
        <dbReference type="ARBA" id="ARBA00022701"/>
    </source>
</evidence>
<evidence type="ECO:0000313" key="10">
    <source>
        <dbReference type="EMBL" id="GBL73696.1"/>
    </source>
</evidence>
<feature type="compositionally biased region" description="Polar residues" evidence="9">
    <location>
        <begin position="260"/>
        <end position="271"/>
    </location>
</feature>
<reference evidence="11 14" key="1">
    <citation type="journal article" date="2019" name="Sci. Rep.">
        <title>Orb-weaving spider Araneus ventricosus genome elucidates the spidroin gene catalogue.</title>
        <authorList>
            <person name="Kono N."/>
            <person name="Nakamura H."/>
            <person name="Ohtoshi R."/>
            <person name="Moran D.A.P."/>
            <person name="Shinohara A."/>
            <person name="Yoshida Y."/>
            <person name="Fujiwara M."/>
            <person name="Mori M."/>
            <person name="Tomita M."/>
            <person name="Arakawa K."/>
        </authorList>
    </citation>
    <scope>NUCLEOTIDE SEQUENCE [LARGE SCALE GENOMIC DNA]</scope>
</reference>
<feature type="compositionally biased region" description="Low complexity" evidence="9">
    <location>
        <begin position="245"/>
        <end position="254"/>
    </location>
</feature>